<gene>
    <name evidence="1" type="ORF">CR513_61089</name>
</gene>
<reference evidence="1" key="1">
    <citation type="submission" date="2018-05" db="EMBL/GenBank/DDBJ databases">
        <title>Draft genome of Mucuna pruriens seed.</title>
        <authorList>
            <person name="Nnadi N.E."/>
            <person name="Vos R."/>
            <person name="Hasami M.H."/>
            <person name="Devisetty U.K."/>
            <person name="Aguiy J.C."/>
        </authorList>
    </citation>
    <scope>NUCLEOTIDE SEQUENCE [LARGE SCALE GENOMIC DNA]</scope>
    <source>
        <strain evidence="1">JCA_2017</strain>
    </source>
</reference>
<proteinExistence type="predicted"/>
<dbReference type="Proteomes" id="UP000257109">
    <property type="component" value="Unassembled WGS sequence"/>
</dbReference>
<accession>A0A371E3Y9</accession>
<evidence type="ECO:0000313" key="1">
    <source>
        <dbReference type="EMBL" id="RDX60742.1"/>
    </source>
</evidence>
<name>A0A371E3Y9_MUCPR</name>
<dbReference type="EMBL" id="QJKJ01016614">
    <property type="protein sequence ID" value="RDX60742.1"/>
    <property type="molecule type" value="Genomic_DNA"/>
</dbReference>
<comment type="caution">
    <text evidence="1">The sequence shown here is derived from an EMBL/GenBank/DDBJ whole genome shotgun (WGS) entry which is preliminary data.</text>
</comment>
<dbReference type="AlphaFoldDB" id="A0A371E3Y9"/>
<evidence type="ECO:0000313" key="2">
    <source>
        <dbReference type="Proteomes" id="UP000257109"/>
    </source>
</evidence>
<organism evidence="1 2">
    <name type="scientific">Mucuna pruriens</name>
    <name type="common">Velvet bean</name>
    <name type="synonym">Dolichos pruriens</name>
    <dbReference type="NCBI Taxonomy" id="157652"/>
    <lineage>
        <taxon>Eukaryota</taxon>
        <taxon>Viridiplantae</taxon>
        <taxon>Streptophyta</taxon>
        <taxon>Embryophyta</taxon>
        <taxon>Tracheophyta</taxon>
        <taxon>Spermatophyta</taxon>
        <taxon>Magnoliopsida</taxon>
        <taxon>eudicotyledons</taxon>
        <taxon>Gunneridae</taxon>
        <taxon>Pentapetalae</taxon>
        <taxon>rosids</taxon>
        <taxon>fabids</taxon>
        <taxon>Fabales</taxon>
        <taxon>Fabaceae</taxon>
        <taxon>Papilionoideae</taxon>
        <taxon>50 kb inversion clade</taxon>
        <taxon>NPAAA clade</taxon>
        <taxon>indigoferoid/millettioid clade</taxon>
        <taxon>Phaseoleae</taxon>
        <taxon>Mucuna</taxon>
    </lineage>
</organism>
<feature type="non-terminal residue" evidence="1">
    <location>
        <position position="1"/>
    </location>
</feature>
<keyword evidence="2" id="KW-1185">Reference proteome</keyword>
<sequence>MVEFNKKKINELELDKKFKESLLNVLINSDLEDTFEGLYDEEENVVIYQLEISTFEDDQNSKEGYYSSLDLCNCLNCKLVNMLTRAQTFSLISIDEESGKGIQLLNMKEIYNKFKAQGEQVKIRDLQTDIKSLKQKI</sequence>
<protein>
    <submittedName>
        <fullName evidence="1">Uncharacterized protein</fullName>
    </submittedName>
</protein>